<name>B3P3F7_DROER</name>
<gene>
    <name evidence="1" type="primary">Dere\GG16491</name>
    <name evidence="1" type="ORF">Dere_GG16491</name>
</gene>
<dbReference type="HOGENOM" id="CLU_2906385_0_0_1"/>
<protein>
    <submittedName>
        <fullName evidence="1">GG16491</fullName>
    </submittedName>
</protein>
<accession>B3P3F7</accession>
<proteinExistence type="predicted"/>
<dbReference type="EMBL" id="CH954181">
    <property type="protein sequence ID" value="EDV48737.1"/>
    <property type="molecule type" value="Genomic_DNA"/>
</dbReference>
<reference evidence="1 2" key="1">
    <citation type="journal article" date="2007" name="Nature">
        <title>Evolution of genes and genomes on the Drosophila phylogeny.</title>
        <authorList>
            <consortium name="Drosophila 12 Genomes Consortium"/>
            <person name="Clark A.G."/>
            <person name="Eisen M.B."/>
            <person name="Smith D.R."/>
            <person name="Bergman C.M."/>
            <person name="Oliver B."/>
            <person name="Markow T.A."/>
            <person name="Kaufman T.C."/>
            <person name="Kellis M."/>
            <person name="Gelbart W."/>
            <person name="Iyer V.N."/>
            <person name="Pollard D.A."/>
            <person name="Sackton T.B."/>
            <person name="Larracuente A.M."/>
            <person name="Singh N.D."/>
            <person name="Abad J.P."/>
            <person name="Abt D.N."/>
            <person name="Adryan B."/>
            <person name="Aguade M."/>
            <person name="Akashi H."/>
            <person name="Anderson W.W."/>
            <person name="Aquadro C.F."/>
            <person name="Ardell D.H."/>
            <person name="Arguello R."/>
            <person name="Artieri C.G."/>
            <person name="Barbash D.A."/>
            <person name="Barker D."/>
            <person name="Barsanti P."/>
            <person name="Batterham P."/>
            <person name="Batzoglou S."/>
            <person name="Begun D."/>
            <person name="Bhutkar A."/>
            <person name="Blanco E."/>
            <person name="Bosak S.A."/>
            <person name="Bradley R.K."/>
            <person name="Brand A.D."/>
            <person name="Brent M.R."/>
            <person name="Brooks A.N."/>
            <person name="Brown R.H."/>
            <person name="Butlin R.K."/>
            <person name="Caggese C."/>
            <person name="Calvi B.R."/>
            <person name="Bernardo de Carvalho A."/>
            <person name="Caspi A."/>
            <person name="Castrezana S."/>
            <person name="Celniker S.E."/>
            <person name="Chang J.L."/>
            <person name="Chapple C."/>
            <person name="Chatterji S."/>
            <person name="Chinwalla A."/>
            <person name="Civetta A."/>
            <person name="Clifton S.W."/>
            <person name="Comeron J.M."/>
            <person name="Costello J.C."/>
            <person name="Coyne J.A."/>
            <person name="Daub J."/>
            <person name="David R.G."/>
            <person name="Delcher A.L."/>
            <person name="Delehaunty K."/>
            <person name="Do C.B."/>
            <person name="Ebling H."/>
            <person name="Edwards K."/>
            <person name="Eickbush T."/>
            <person name="Evans J.D."/>
            <person name="Filipski A."/>
            <person name="Findeiss S."/>
            <person name="Freyhult E."/>
            <person name="Fulton L."/>
            <person name="Fulton R."/>
            <person name="Garcia A.C."/>
            <person name="Gardiner A."/>
            <person name="Garfield D.A."/>
            <person name="Garvin B.E."/>
            <person name="Gibson G."/>
            <person name="Gilbert D."/>
            <person name="Gnerre S."/>
            <person name="Godfrey J."/>
            <person name="Good R."/>
            <person name="Gotea V."/>
            <person name="Gravely B."/>
            <person name="Greenberg A.J."/>
            <person name="Griffiths-Jones S."/>
            <person name="Gross S."/>
            <person name="Guigo R."/>
            <person name="Gustafson E.A."/>
            <person name="Haerty W."/>
            <person name="Hahn M.W."/>
            <person name="Halligan D.L."/>
            <person name="Halpern A.L."/>
            <person name="Halter G.M."/>
            <person name="Han M.V."/>
            <person name="Heger A."/>
            <person name="Hillier L."/>
            <person name="Hinrichs A.S."/>
            <person name="Holmes I."/>
            <person name="Hoskins R.A."/>
            <person name="Hubisz M.J."/>
            <person name="Hultmark D."/>
            <person name="Huntley M.A."/>
            <person name="Jaffe D.B."/>
            <person name="Jagadeeshan S."/>
            <person name="Jeck W.R."/>
            <person name="Johnson J."/>
            <person name="Jones C.D."/>
            <person name="Jordan W.C."/>
            <person name="Karpen G.H."/>
            <person name="Kataoka E."/>
            <person name="Keightley P.D."/>
            <person name="Kheradpour P."/>
            <person name="Kirkness E.F."/>
            <person name="Koerich L.B."/>
            <person name="Kristiansen K."/>
            <person name="Kudrna D."/>
            <person name="Kulathinal R.J."/>
            <person name="Kumar S."/>
            <person name="Kwok R."/>
            <person name="Lander E."/>
            <person name="Langley C.H."/>
            <person name="Lapoint R."/>
            <person name="Lazzaro B.P."/>
            <person name="Lee S.J."/>
            <person name="Levesque L."/>
            <person name="Li R."/>
            <person name="Lin C.F."/>
            <person name="Lin M.F."/>
            <person name="Lindblad-Toh K."/>
            <person name="Llopart A."/>
            <person name="Long M."/>
            <person name="Low L."/>
            <person name="Lozovsky E."/>
            <person name="Lu J."/>
            <person name="Luo M."/>
            <person name="Machado C.A."/>
            <person name="Makalowski W."/>
            <person name="Marzo M."/>
            <person name="Matsuda M."/>
            <person name="Matzkin L."/>
            <person name="McAllister B."/>
            <person name="McBride C.S."/>
            <person name="McKernan B."/>
            <person name="McKernan K."/>
            <person name="Mendez-Lago M."/>
            <person name="Minx P."/>
            <person name="Mollenhauer M.U."/>
            <person name="Montooth K."/>
            <person name="Mount S.M."/>
            <person name="Mu X."/>
            <person name="Myers E."/>
            <person name="Negre B."/>
            <person name="Newfeld S."/>
            <person name="Nielsen R."/>
            <person name="Noor M.A."/>
            <person name="O'Grady P."/>
            <person name="Pachter L."/>
            <person name="Papaceit M."/>
            <person name="Parisi M.J."/>
            <person name="Parisi M."/>
            <person name="Parts L."/>
            <person name="Pedersen J.S."/>
            <person name="Pesole G."/>
            <person name="Phillippy A.M."/>
            <person name="Ponting C.P."/>
            <person name="Pop M."/>
            <person name="Porcelli D."/>
            <person name="Powell J.R."/>
            <person name="Prohaska S."/>
            <person name="Pruitt K."/>
            <person name="Puig M."/>
            <person name="Quesneville H."/>
            <person name="Ram K.R."/>
            <person name="Rand D."/>
            <person name="Rasmussen M.D."/>
            <person name="Reed L.K."/>
            <person name="Reenan R."/>
            <person name="Reily A."/>
            <person name="Remington K.A."/>
            <person name="Rieger T.T."/>
            <person name="Ritchie M.G."/>
            <person name="Robin C."/>
            <person name="Rogers Y.H."/>
            <person name="Rohde C."/>
            <person name="Rozas J."/>
            <person name="Rubenfield M.J."/>
            <person name="Ruiz A."/>
            <person name="Russo S."/>
            <person name="Salzberg S.L."/>
            <person name="Sanchez-Gracia A."/>
            <person name="Saranga D.J."/>
            <person name="Sato H."/>
            <person name="Schaeffer S.W."/>
            <person name="Schatz M.C."/>
            <person name="Schlenke T."/>
            <person name="Schwartz R."/>
            <person name="Segarra C."/>
            <person name="Singh R.S."/>
            <person name="Sirot L."/>
            <person name="Sirota M."/>
            <person name="Sisneros N.B."/>
            <person name="Smith C.D."/>
            <person name="Smith T.F."/>
            <person name="Spieth J."/>
            <person name="Stage D.E."/>
            <person name="Stark A."/>
            <person name="Stephan W."/>
            <person name="Strausberg R.L."/>
            <person name="Strempel S."/>
            <person name="Sturgill D."/>
            <person name="Sutton G."/>
            <person name="Sutton G.G."/>
            <person name="Tao W."/>
            <person name="Teichmann S."/>
            <person name="Tobari Y.N."/>
            <person name="Tomimura Y."/>
            <person name="Tsolas J.M."/>
            <person name="Valente V.L."/>
            <person name="Venter E."/>
            <person name="Venter J.C."/>
            <person name="Vicario S."/>
            <person name="Vieira F.G."/>
            <person name="Vilella A.J."/>
            <person name="Villasante A."/>
            <person name="Walenz B."/>
            <person name="Wang J."/>
            <person name="Wasserman M."/>
            <person name="Watts T."/>
            <person name="Wilson D."/>
            <person name="Wilson R.K."/>
            <person name="Wing R.A."/>
            <person name="Wolfner M.F."/>
            <person name="Wong A."/>
            <person name="Wong G.K."/>
            <person name="Wu C.I."/>
            <person name="Wu G."/>
            <person name="Yamamoto D."/>
            <person name="Yang H.P."/>
            <person name="Yang S.P."/>
            <person name="Yorke J.A."/>
            <person name="Yoshida K."/>
            <person name="Zdobnov E."/>
            <person name="Zhang P."/>
            <person name="Zhang Y."/>
            <person name="Zimin A.V."/>
            <person name="Baldwin J."/>
            <person name="Abdouelleil A."/>
            <person name="Abdulkadir J."/>
            <person name="Abebe A."/>
            <person name="Abera B."/>
            <person name="Abreu J."/>
            <person name="Acer S.C."/>
            <person name="Aftuck L."/>
            <person name="Alexander A."/>
            <person name="An P."/>
            <person name="Anderson E."/>
            <person name="Anderson S."/>
            <person name="Arachi H."/>
            <person name="Azer M."/>
            <person name="Bachantsang P."/>
            <person name="Barry A."/>
            <person name="Bayul T."/>
            <person name="Berlin A."/>
            <person name="Bessette D."/>
            <person name="Bloom T."/>
            <person name="Blye J."/>
            <person name="Boguslavskiy L."/>
            <person name="Bonnet C."/>
            <person name="Boukhgalter B."/>
            <person name="Bourzgui I."/>
            <person name="Brown A."/>
            <person name="Cahill P."/>
            <person name="Channer S."/>
            <person name="Cheshatsang Y."/>
            <person name="Chuda L."/>
            <person name="Citroen M."/>
            <person name="Collymore A."/>
            <person name="Cooke P."/>
            <person name="Costello M."/>
            <person name="D'Aco K."/>
            <person name="Daza R."/>
            <person name="De Haan G."/>
            <person name="DeGray S."/>
            <person name="DeMaso C."/>
            <person name="Dhargay N."/>
            <person name="Dooley K."/>
            <person name="Dooley E."/>
            <person name="Doricent M."/>
            <person name="Dorje P."/>
            <person name="Dorjee K."/>
            <person name="Dupes A."/>
            <person name="Elong R."/>
            <person name="Falk J."/>
            <person name="Farina A."/>
            <person name="Faro S."/>
            <person name="Ferguson D."/>
            <person name="Fisher S."/>
            <person name="Foley C.D."/>
            <person name="Franke A."/>
            <person name="Friedrich D."/>
            <person name="Gadbois L."/>
            <person name="Gearin G."/>
            <person name="Gearin C.R."/>
            <person name="Giannoukos G."/>
            <person name="Goode T."/>
            <person name="Graham J."/>
            <person name="Grandbois E."/>
            <person name="Grewal S."/>
            <person name="Gyaltsen K."/>
            <person name="Hafez N."/>
            <person name="Hagos B."/>
            <person name="Hall J."/>
            <person name="Henson C."/>
            <person name="Hollinger A."/>
            <person name="Honan T."/>
            <person name="Huard M.D."/>
            <person name="Hughes L."/>
            <person name="Hurhula B."/>
            <person name="Husby M.E."/>
            <person name="Kamat A."/>
            <person name="Kanga B."/>
            <person name="Kashin S."/>
            <person name="Khazanovich D."/>
            <person name="Kisner P."/>
            <person name="Lance K."/>
            <person name="Lara M."/>
            <person name="Lee W."/>
            <person name="Lennon N."/>
            <person name="Letendre F."/>
            <person name="LeVine R."/>
            <person name="Lipovsky A."/>
            <person name="Liu X."/>
            <person name="Liu J."/>
            <person name="Liu S."/>
            <person name="Lokyitsang T."/>
            <person name="Lokyitsang Y."/>
            <person name="Lubonja R."/>
            <person name="Lui A."/>
            <person name="MacDonald P."/>
            <person name="Magnisalis V."/>
            <person name="Maru K."/>
            <person name="Matthews C."/>
            <person name="McCusker W."/>
            <person name="McDonough S."/>
            <person name="Mehta T."/>
            <person name="Meldrim J."/>
            <person name="Meneus L."/>
            <person name="Mihai O."/>
            <person name="Mihalev A."/>
            <person name="Mihova T."/>
            <person name="Mittelman R."/>
            <person name="Mlenga V."/>
            <person name="Montmayeur A."/>
            <person name="Mulrain L."/>
            <person name="Navidi A."/>
            <person name="Naylor J."/>
            <person name="Negash T."/>
            <person name="Nguyen T."/>
            <person name="Nguyen N."/>
            <person name="Nicol R."/>
            <person name="Norbu C."/>
            <person name="Norbu N."/>
            <person name="Novod N."/>
            <person name="O'Neill B."/>
            <person name="Osman S."/>
            <person name="Markiewicz E."/>
            <person name="Oyono O.L."/>
            <person name="Patti C."/>
            <person name="Phunkhang P."/>
            <person name="Pierre F."/>
            <person name="Priest M."/>
            <person name="Raghuraman S."/>
            <person name="Rege F."/>
            <person name="Reyes R."/>
            <person name="Rise C."/>
            <person name="Rogov P."/>
            <person name="Ross K."/>
            <person name="Ryan E."/>
            <person name="Settipalli S."/>
            <person name="Shea T."/>
            <person name="Sherpa N."/>
            <person name="Shi L."/>
            <person name="Shih D."/>
            <person name="Sparrow T."/>
            <person name="Spaulding J."/>
            <person name="Stalker J."/>
            <person name="Stange-Thomann N."/>
            <person name="Stavropoulos S."/>
            <person name="Stone C."/>
            <person name="Strader C."/>
            <person name="Tesfaye S."/>
            <person name="Thomson T."/>
            <person name="Thoulutsang Y."/>
            <person name="Thoulutsang D."/>
            <person name="Topham K."/>
            <person name="Topping I."/>
            <person name="Tsamla T."/>
            <person name="Vassiliev H."/>
            <person name="Vo A."/>
            <person name="Wangchuk T."/>
            <person name="Wangdi T."/>
            <person name="Weiand M."/>
            <person name="Wilkinson J."/>
            <person name="Wilson A."/>
            <person name="Yadav S."/>
            <person name="Young G."/>
            <person name="Yu Q."/>
            <person name="Zembek L."/>
            <person name="Zhong D."/>
            <person name="Zimmer A."/>
            <person name="Zwirko Z."/>
            <person name="Jaffe D.B."/>
            <person name="Alvarez P."/>
            <person name="Brockman W."/>
            <person name="Butler J."/>
            <person name="Chin C."/>
            <person name="Gnerre S."/>
            <person name="Grabherr M."/>
            <person name="Kleber M."/>
            <person name="Mauceli E."/>
            <person name="MacCallum I."/>
        </authorList>
    </citation>
    <scope>NUCLEOTIDE SEQUENCE [LARGE SCALE GENOMIC DNA]</scope>
    <source>
        <strain evidence="1 2">TSC#14021-0224.01</strain>
    </source>
</reference>
<sequence>MELVTSPYVRGLEKPLSWGLWPPSVLRGFECPLLFCAVCHLSYLNCVSGAGSEARKKIDKIC</sequence>
<keyword evidence="2" id="KW-1185">Reference proteome</keyword>
<organism evidence="1 2">
    <name type="scientific">Drosophila erecta</name>
    <name type="common">Fruit fly</name>
    <dbReference type="NCBI Taxonomy" id="7220"/>
    <lineage>
        <taxon>Eukaryota</taxon>
        <taxon>Metazoa</taxon>
        <taxon>Ecdysozoa</taxon>
        <taxon>Arthropoda</taxon>
        <taxon>Hexapoda</taxon>
        <taxon>Insecta</taxon>
        <taxon>Pterygota</taxon>
        <taxon>Neoptera</taxon>
        <taxon>Endopterygota</taxon>
        <taxon>Diptera</taxon>
        <taxon>Brachycera</taxon>
        <taxon>Muscomorpha</taxon>
        <taxon>Ephydroidea</taxon>
        <taxon>Drosophilidae</taxon>
        <taxon>Drosophila</taxon>
        <taxon>Sophophora</taxon>
    </lineage>
</organism>
<evidence type="ECO:0000313" key="2">
    <source>
        <dbReference type="Proteomes" id="UP000008711"/>
    </source>
</evidence>
<dbReference type="Proteomes" id="UP000008711">
    <property type="component" value="Unassembled WGS sequence"/>
</dbReference>
<dbReference type="AlphaFoldDB" id="B3P3F7"/>
<reference evidence="1 2" key="2">
    <citation type="journal article" date="2008" name="Bioinformatics">
        <title>Assembly reconciliation.</title>
        <authorList>
            <person name="Zimin A.V."/>
            <person name="Smith D.R."/>
            <person name="Sutton G."/>
            <person name="Yorke J.A."/>
        </authorList>
    </citation>
    <scope>NUCLEOTIDE SEQUENCE [LARGE SCALE GENOMIC DNA]</scope>
    <source>
        <strain evidence="1 2">TSC#14021-0224.01</strain>
    </source>
</reference>
<evidence type="ECO:0000313" key="1">
    <source>
        <dbReference type="EMBL" id="EDV48737.1"/>
    </source>
</evidence>